<evidence type="ECO:0000313" key="5">
    <source>
        <dbReference type="Proteomes" id="UP000027987"/>
    </source>
</evidence>
<dbReference type="KEGG" id="dja:HY57_19205"/>
<keyword evidence="4" id="KW-0282">Flagellum</keyword>
<dbReference type="GO" id="GO:0044780">
    <property type="term" value="P:bacterial-type flagellum assembly"/>
    <property type="evidence" value="ECO:0007669"/>
    <property type="project" value="InterPro"/>
</dbReference>
<evidence type="ECO:0000256" key="3">
    <source>
        <dbReference type="ARBA" id="ARBA00022795"/>
    </source>
</evidence>
<dbReference type="Gene3D" id="1.20.58.300">
    <property type="entry name" value="FlgN-like"/>
    <property type="match status" value="1"/>
</dbReference>
<sequence>MKPSLQAELDHALTAAVEEMRLAVGDLMDTLNTERNALESADVNALNQAGSSKHELMLRLEQLDSERVQLSQGAPEASRELAPKWQEILQSLRACEQLNQRNGTLVGIRLQQVRKALAVLTGNEAEASVYGRAGDLRMSLRSQTLAEA</sequence>
<dbReference type="STRING" id="1217721.HY57_19205"/>
<dbReference type="OrthoDB" id="5950635at2"/>
<dbReference type="InterPro" id="IPR007809">
    <property type="entry name" value="FlgN-like"/>
</dbReference>
<dbReference type="Pfam" id="PF05130">
    <property type="entry name" value="FlgN"/>
    <property type="match status" value="1"/>
</dbReference>
<evidence type="ECO:0000256" key="2">
    <source>
        <dbReference type="ARBA" id="ARBA00007703"/>
    </source>
</evidence>
<keyword evidence="5" id="KW-1185">Reference proteome</keyword>
<dbReference type="SUPFAM" id="SSF140566">
    <property type="entry name" value="FlgN-like"/>
    <property type="match status" value="1"/>
</dbReference>
<dbReference type="AlphaFoldDB" id="A0A075KAH8"/>
<dbReference type="Proteomes" id="UP000027987">
    <property type="component" value="Chromosome"/>
</dbReference>
<protein>
    <submittedName>
        <fullName evidence="4">Flagellar biosynthesis protein FlgN</fullName>
    </submittedName>
</protein>
<reference evidence="4 5" key="1">
    <citation type="submission" date="2014-07" db="EMBL/GenBank/DDBJ databases">
        <title>Complete Genome Sequence of Dyella japonica Strain A8 Isolated from Malaysian Tropical Soil.</title>
        <authorList>
            <person name="Hui R.K.H."/>
            <person name="Chen J.-W."/>
            <person name="Chan K.-G."/>
            <person name="Leung F.C.C."/>
        </authorList>
    </citation>
    <scope>NUCLEOTIDE SEQUENCE [LARGE SCALE GENOMIC DNA]</scope>
    <source>
        <strain evidence="4 5">A8</strain>
    </source>
</reference>
<organism evidence="4 5">
    <name type="scientific">Dyella japonica A8</name>
    <dbReference type="NCBI Taxonomy" id="1217721"/>
    <lineage>
        <taxon>Bacteria</taxon>
        <taxon>Pseudomonadati</taxon>
        <taxon>Pseudomonadota</taxon>
        <taxon>Gammaproteobacteria</taxon>
        <taxon>Lysobacterales</taxon>
        <taxon>Rhodanobacteraceae</taxon>
        <taxon>Dyella</taxon>
    </lineage>
</organism>
<gene>
    <name evidence="4" type="ORF">HY57_19205</name>
</gene>
<dbReference type="PATRIC" id="fig|1217721.7.peg.3935"/>
<comment type="similarity">
    <text evidence="2">Belongs to the FlgN family.</text>
</comment>
<evidence type="ECO:0000256" key="1">
    <source>
        <dbReference type="ARBA" id="ARBA00002397"/>
    </source>
</evidence>
<dbReference type="EMBL" id="CP008884">
    <property type="protein sequence ID" value="AIF49223.1"/>
    <property type="molecule type" value="Genomic_DNA"/>
</dbReference>
<name>A0A075KAH8_9GAMM</name>
<dbReference type="RefSeq" id="WP_019463580.1">
    <property type="nucleotide sequence ID" value="NZ_ALOY01000055.1"/>
</dbReference>
<dbReference type="HOGENOM" id="CLU_1755942_0_0_6"/>
<accession>A0A075KAH8</accession>
<keyword evidence="3" id="KW-1005">Bacterial flagellum biogenesis</keyword>
<evidence type="ECO:0000313" key="4">
    <source>
        <dbReference type="EMBL" id="AIF49223.1"/>
    </source>
</evidence>
<comment type="function">
    <text evidence="1">Required for the efficient initiation of filament assembly.</text>
</comment>
<keyword evidence="4" id="KW-0969">Cilium</keyword>
<keyword evidence="4" id="KW-0966">Cell projection</keyword>
<dbReference type="InterPro" id="IPR036679">
    <property type="entry name" value="FlgN-like_sf"/>
</dbReference>
<proteinExistence type="inferred from homology"/>